<dbReference type="Proteomes" id="UP000312512">
    <property type="component" value="Unassembled WGS sequence"/>
</dbReference>
<gene>
    <name evidence="1" type="ORF">FH608_027875</name>
</gene>
<evidence type="ECO:0000313" key="2">
    <source>
        <dbReference type="Proteomes" id="UP000312512"/>
    </source>
</evidence>
<accession>A0A5C4W475</accession>
<dbReference type="RefSeq" id="WP_139633581.1">
    <property type="nucleotide sequence ID" value="NZ_CP045572.1"/>
</dbReference>
<comment type="caution">
    <text evidence="1">The sequence shown here is derived from an EMBL/GenBank/DDBJ whole genome shotgun (WGS) entry which is preliminary data.</text>
</comment>
<reference evidence="1 2" key="1">
    <citation type="submission" date="2019-10" db="EMBL/GenBank/DDBJ databases">
        <title>Nonomuraea sp. nov., isolated from Phyllanthus amarus.</title>
        <authorList>
            <person name="Klykleung N."/>
            <person name="Tanasupawat S."/>
        </authorList>
    </citation>
    <scope>NUCLEOTIDE SEQUENCE [LARGE SCALE GENOMIC DNA]</scope>
    <source>
        <strain evidence="1 2">PA1-10</strain>
    </source>
</reference>
<accession>A0A5P9YTZ7</accession>
<dbReference type="OrthoDB" id="3690795at2"/>
<dbReference type="EMBL" id="VDLX02000011">
    <property type="protein sequence ID" value="KAB8191786.1"/>
    <property type="molecule type" value="Genomic_DNA"/>
</dbReference>
<evidence type="ECO:0000313" key="1">
    <source>
        <dbReference type="EMBL" id="KAB8191786.1"/>
    </source>
</evidence>
<proteinExistence type="predicted"/>
<protein>
    <submittedName>
        <fullName evidence="1">Uncharacterized protein</fullName>
    </submittedName>
</protein>
<dbReference type="AlphaFoldDB" id="A0A5C4W475"/>
<sequence>MSTIGIRPKEVATINRSRRPAPVRGAAWARVLPLAVAFALGAIVAGGVVFGLTRPDPIERTADRLRAESALRDKTQIKTLTELARGTRTRLVPVLDGLNRAMPPADGAAGPVAVTDADVETWRQAAAAAVQDFADPPSGETATNVARSSLASAVRQIATTVDTYAAARDLTGPARAAAMDLAVRQRADALFTWSVGATALDALSVDAGHGHQHVFLPTSPGQGALTPDAEPEGSHDS</sequence>
<organism evidence="1 2">
    <name type="scientific">Nonomuraea phyllanthi</name>
    <dbReference type="NCBI Taxonomy" id="2219224"/>
    <lineage>
        <taxon>Bacteria</taxon>
        <taxon>Bacillati</taxon>
        <taxon>Actinomycetota</taxon>
        <taxon>Actinomycetes</taxon>
        <taxon>Streptosporangiales</taxon>
        <taxon>Streptosporangiaceae</taxon>
        <taxon>Nonomuraea</taxon>
    </lineage>
</organism>
<name>A0A5C4W475_9ACTN</name>
<keyword evidence="2" id="KW-1185">Reference proteome</keyword>